<evidence type="ECO:0000256" key="5">
    <source>
        <dbReference type="SAM" id="MobiDB-lite"/>
    </source>
</evidence>
<protein>
    <recommendedName>
        <fullName evidence="10">D-inositol 3-phosphate glycosyltransferase</fullName>
    </recommendedName>
</protein>
<dbReference type="SUPFAM" id="SSF53756">
    <property type="entry name" value="UDP-Glycosyltransferase/glycogen phosphorylase"/>
    <property type="match status" value="1"/>
</dbReference>
<dbReference type="Pfam" id="PF00535">
    <property type="entry name" value="Glycos_transf_2"/>
    <property type="match status" value="1"/>
</dbReference>
<keyword evidence="9" id="KW-1185">Reference proteome</keyword>
<evidence type="ECO:0000256" key="4">
    <source>
        <dbReference type="ARBA" id="ARBA00022679"/>
    </source>
</evidence>
<dbReference type="Gene3D" id="3.40.50.2000">
    <property type="entry name" value="Glycogen Phosphorylase B"/>
    <property type="match status" value="2"/>
</dbReference>
<evidence type="ECO:0000256" key="3">
    <source>
        <dbReference type="ARBA" id="ARBA00022676"/>
    </source>
</evidence>
<dbReference type="PANTHER" id="PTHR43179">
    <property type="entry name" value="RHAMNOSYLTRANSFERASE WBBL"/>
    <property type="match status" value="1"/>
</dbReference>
<dbReference type="Pfam" id="PF13579">
    <property type="entry name" value="Glyco_trans_4_4"/>
    <property type="match status" value="1"/>
</dbReference>
<evidence type="ECO:0000313" key="8">
    <source>
        <dbReference type="EMBL" id="GAA3055874.1"/>
    </source>
</evidence>
<comment type="pathway">
    <text evidence="1">Cell wall biogenesis; cell wall polysaccharide biosynthesis.</text>
</comment>
<evidence type="ECO:0008006" key="10">
    <source>
        <dbReference type="Google" id="ProtNLM"/>
    </source>
</evidence>
<evidence type="ECO:0000259" key="7">
    <source>
        <dbReference type="Pfam" id="PF13579"/>
    </source>
</evidence>
<evidence type="ECO:0000313" key="9">
    <source>
        <dbReference type="Proteomes" id="UP001500236"/>
    </source>
</evidence>
<evidence type="ECO:0000256" key="1">
    <source>
        <dbReference type="ARBA" id="ARBA00004776"/>
    </source>
</evidence>
<comment type="similarity">
    <text evidence="2">Belongs to the glycosyltransferase 2 family.</text>
</comment>
<keyword evidence="4" id="KW-0808">Transferase</keyword>
<keyword evidence="3" id="KW-0328">Glycosyltransferase</keyword>
<reference evidence="9" key="1">
    <citation type="journal article" date="2019" name="Int. J. Syst. Evol. Microbiol.">
        <title>The Global Catalogue of Microorganisms (GCM) 10K type strain sequencing project: providing services to taxonomists for standard genome sequencing and annotation.</title>
        <authorList>
            <consortium name="The Broad Institute Genomics Platform"/>
            <consortium name="The Broad Institute Genome Sequencing Center for Infectious Disease"/>
            <person name="Wu L."/>
            <person name="Ma J."/>
        </authorList>
    </citation>
    <scope>NUCLEOTIDE SEQUENCE [LARGE SCALE GENOMIC DNA]</scope>
    <source>
        <strain evidence="9">JCM 14309</strain>
    </source>
</reference>
<accession>A0ABP6LR26</accession>
<feature type="region of interest" description="Disordered" evidence="5">
    <location>
        <begin position="36"/>
        <end position="66"/>
    </location>
</feature>
<dbReference type="RefSeq" id="WP_344685421.1">
    <property type="nucleotide sequence ID" value="NZ_BAAAVT010000004.1"/>
</dbReference>
<dbReference type="Proteomes" id="UP001500236">
    <property type="component" value="Unassembled WGS sequence"/>
</dbReference>
<proteinExistence type="inferred from homology"/>
<gene>
    <name evidence="8" type="ORF">GCM10010529_07260</name>
</gene>
<dbReference type="PANTHER" id="PTHR43179:SF12">
    <property type="entry name" value="GALACTOFURANOSYLTRANSFERASE GLFT2"/>
    <property type="match status" value="1"/>
</dbReference>
<dbReference type="Gene3D" id="3.90.550.10">
    <property type="entry name" value="Spore Coat Polysaccharide Biosynthesis Protein SpsA, Chain A"/>
    <property type="match status" value="1"/>
</dbReference>
<sequence length="733" mass="79551">MRRLQLLTHSYWPESTPPQRRWQRLTASLVEEGWDVDVVTPSPDPRLTPDRGPAGEPPRSAASGPAGERVLRLPRVLLPNSRMGRFASDAVASLLMAPRALMARRPDVVVATVPALPVICAGWAAARLRGVPLVVDMRDAWPELAREAGVRAGPAGRLMEAVVTGVQRDADLVVTVTQGFARRLAERGVERVATVSNGVDLDGVPSLEHREREPGSLRVAYLGNHGESQALESVIDAVRAVHAAGEVTVTLRLIGSGTQKPRLQERAGDCPAIEFHDPCHGEAVWEHCRWADTLLVSLRTDWASFAWTVPSKTFELLGLGKHITAAVTGEAAEILRQADNVTVLDDAVLDDAVLDGADADAGSCPRTADRADRLAATFTDLARDPASTPISRSGRRWVAQHADLPGLGRRYAGLLADLVGDTAETVDPRARSARGPIDWDRLWICVCTYRRNDLLAELLTSLQAQRAPQRPHLLVVDNDPDGGSEETVRRLWPGARWVHQPRPGIAAARNAALDALPDDADAVVFLDDDERAHPDWLAALVRTADRSGADTVSGPVRSVLPAGAPAEAAGEGFIRRIDFPTGPWRYRPATNNVLVRADWFTGEPAFRFDEDFNFSGGEDSELFGRLQAAGATSWWCAEAVVEEDVPAERATREWMRARGVRAGHVRAKKAVKAGKSAARITGEAVARIGLGAGRVALRRLRGQSVTYQDSLWLREGVGMVQAVTGRAREEYAR</sequence>
<dbReference type="InterPro" id="IPR029044">
    <property type="entry name" value="Nucleotide-diphossugar_trans"/>
</dbReference>
<dbReference type="CDD" id="cd03794">
    <property type="entry name" value="GT4_WbuB-like"/>
    <property type="match status" value="1"/>
</dbReference>
<dbReference type="InterPro" id="IPR028098">
    <property type="entry name" value="Glyco_trans_4-like_N"/>
</dbReference>
<dbReference type="SUPFAM" id="SSF53448">
    <property type="entry name" value="Nucleotide-diphospho-sugar transferases"/>
    <property type="match status" value="1"/>
</dbReference>
<evidence type="ECO:0000259" key="6">
    <source>
        <dbReference type="Pfam" id="PF00535"/>
    </source>
</evidence>
<feature type="domain" description="Glycosyltransferase 2-like" evidence="6">
    <location>
        <begin position="444"/>
        <end position="559"/>
    </location>
</feature>
<evidence type="ECO:0000256" key="2">
    <source>
        <dbReference type="ARBA" id="ARBA00006739"/>
    </source>
</evidence>
<dbReference type="InterPro" id="IPR001173">
    <property type="entry name" value="Glyco_trans_2-like"/>
</dbReference>
<organism evidence="8 9">
    <name type="scientific">Nesterenkonia aethiopica</name>
    <dbReference type="NCBI Taxonomy" id="269144"/>
    <lineage>
        <taxon>Bacteria</taxon>
        <taxon>Bacillati</taxon>
        <taxon>Actinomycetota</taxon>
        <taxon>Actinomycetes</taxon>
        <taxon>Micrococcales</taxon>
        <taxon>Micrococcaceae</taxon>
        <taxon>Nesterenkonia</taxon>
    </lineage>
</organism>
<name>A0ABP6LR26_9MICC</name>
<feature type="domain" description="Glycosyltransferase subfamily 4-like N-terminal" evidence="7">
    <location>
        <begin position="19"/>
        <end position="198"/>
    </location>
</feature>
<comment type="caution">
    <text evidence="8">The sequence shown here is derived from an EMBL/GenBank/DDBJ whole genome shotgun (WGS) entry which is preliminary data.</text>
</comment>
<dbReference type="EMBL" id="BAAAVT010000004">
    <property type="protein sequence ID" value="GAA3055874.1"/>
    <property type="molecule type" value="Genomic_DNA"/>
</dbReference>